<comment type="cofactor">
    <cofactor evidence="1">
        <name>pyridoxal 5'-phosphate</name>
        <dbReference type="ChEBI" id="CHEBI:597326"/>
    </cofactor>
</comment>
<proteinExistence type="inferred from homology"/>
<dbReference type="InterPro" id="IPR015422">
    <property type="entry name" value="PyrdxlP-dep_Trfase_small"/>
</dbReference>
<feature type="domain" description="Aromatic amino acid beta-eliminating lyase/threonine aldolase" evidence="5">
    <location>
        <begin position="39"/>
        <end position="304"/>
    </location>
</feature>
<dbReference type="InterPro" id="IPR001597">
    <property type="entry name" value="ArAA_b-elim_lyase/Thr_aldolase"/>
</dbReference>
<reference evidence="6 7" key="1">
    <citation type="journal article" date="2019" name="Int. J. Syst. Evol. Microbiol.">
        <title>The Global Catalogue of Microorganisms (GCM) 10K type strain sequencing project: providing services to taxonomists for standard genome sequencing and annotation.</title>
        <authorList>
            <consortium name="The Broad Institute Genomics Platform"/>
            <consortium name="The Broad Institute Genome Sequencing Center for Infectious Disease"/>
            <person name="Wu L."/>
            <person name="Ma J."/>
        </authorList>
    </citation>
    <scope>NUCLEOTIDE SEQUENCE [LARGE SCALE GENOMIC DNA]</scope>
    <source>
        <strain evidence="6 7">JCM 15503</strain>
    </source>
</reference>
<keyword evidence="6" id="KW-0456">Lyase</keyword>
<dbReference type="InterPro" id="IPR015424">
    <property type="entry name" value="PyrdxlP-dep_Trfase"/>
</dbReference>
<dbReference type="PANTHER" id="PTHR48097:SF9">
    <property type="entry name" value="L-THREONINE ALDOLASE"/>
    <property type="match status" value="1"/>
</dbReference>
<evidence type="ECO:0000256" key="3">
    <source>
        <dbReference type="ARBA" id="ARBA00011881"/>
    </source>
</evidence>
<comment type="similarity">
    <text evidence="2">Belongs to the threonine aldolase family.</text>
</comment>
<dbReference type="Gene3D" id="3.40.640.10">
    <property type="entry name" value="Type I PLP-dependent aspartate aminotransferase-like (Major domain)"/>
    <property type="match status" value="1"/>
</dbReference>
<evidence type="ECO:0000313" key="6">
    <source>
        <dbReference type="EMBL" id="GAA0744495.1"/>
    </source>
</evidence>
<dbReference type="SUPFAM" id="SSF53383">
    <property type="entry name" value="PLP-dependent transferases"/>
    <property type="match status" value="1"/>
</dbReference>
<evidence type="ECO:0000259" key="5">
    <source>
        <dbReference type="Pfam" id="PF01212"/>
    </source>
</evidence>
<dbReference type="Gene3D" id="3.90.1150.10">
    <property type="entry name" value="Aspartate Aminotransferase, domain 1"/>
    <property type="match status" value="1"/>
</dbReference>
<dbReference type="Proteomes" id="UP001500279">
    <property type="component" value="Unassembled WGS sequence"/>
</dbReference>
<comment type="caution">
    <text evidence="6">The sequence shown here is derived from an EMBL/GenBank/DDBJ whole genome shotgun (WGS) entry which is preliminary data.</text>
</comment>
<dbReference type="GO" id="GO:0016829">
    <property type="term" value="F:lyase activity"/>
    <property type="evidence" value="ECO:0007669"/>
    <property type="project" value="UniProtKB-KW"/>
</dbReference>
<evidence type="ECO:0000313" key="7">
    <source>
        <dbReference type="Proteomes" id="UP001500279"/>
    </source>
</evidence>
<comment type="subunit">
    <text evidence="3">Homotetramer.</text>
</comment>
<keyword evidence="4" id="KW-0663">Pyridoxal phosphate</keyword>
<dbReference type="PANTHER" id="PTHR48097">
    <property type="entry name" value="L-THREONINE ALDOLASE-RELATED"/>
    <property type="match status" value="1"/>
</dbReference>
<dbReference type="InterPro" id="IPR015421">
    <property type="entry name" value="PyrdxlP-dep_Trfase_major"/>
</dbReference>
<evidence type="ECO:0000256" key="4">
    <source>
        <dbReference type="ARBA" id="ARBA00022898"/>
    </source>
</evidence>
<dbReference type="EMBL" id="BAAAEW010000004">
    <property type="protein sequence ID" value="GAA0744495.1"/>
    <property type="molecule type" value="Genomic_DNA"/>
</dbReference>
<sequence>MGSNRHMPLLTPAERRALRRQCPHIVTGFTTLTPAEEFAAMAAWCEAQQAEHDMYGEGALVEGFEARVAGLLGKPAAVFMPSGVMAQLAAVRIWTEQARLPRFGLHATSHLAQHEEQAFEALLQCHGVVLGHALRPLLAGDLAACRQPLACLLVELPIREAGGQLPSWDELTELSAAARERGIALHMDGARLWESVAFYGRPHAEVAALFDSVYVSVYKGIGGVAGAVLAGSEDFVAQARLWRRRFGGTLHHLSPMVVSAAMRFDERLALMPALYARTVAFAEMLNAVPGLRVNPGLPHTNMFHLYVDAPMDALMAARDALGAETGHWLLDHIRAAEVPGWSLSELYLGDRLLSLDDAVLAPLYARLLSDARQVPR</sequence>
<protein>
    <submittedName>
        <fullName evidence="6">Beta-eliminating lyase-related protein</fullName>
    </submittedName>
</protein>
<keyword evidence="7" id="KW-1185">Reference proteome</keyword>
<dbReference type="Pfam" id="PF01212">
    <property type="entry name" value="Beta_elim_lyase"/>
    <property type="match status" value="1"/>
</dbReference>
<evidence type="ECO:0000256" key="2">
    <source>
        <dbReference type="ARBA" id="ARBA00006966"/>
    </source>
</evidence>
<accession>A0ABN1JQ69</accession>
<gene>
    <name evidence="6" type="ORF">GCM10009107_10070</name>
</gene>
<organism evidence="6 7">
    <name type="scientific">Ideonella azotifigens</name>
    <dbReference type="NCBI Taxonomy" id="513160"/>
    <lineage>
        <taxon>Bacteria</taxon>
        <taxon>Pseudomonadati</taxon>
        <taxon>Pseudomonadota</taxon>
        <taxon>Betaproteobacteria</taxon>
        <taxon>Burkholderiales</taxon>
        <taxon>Sphaerotilaceae</taxon>
        <taxon>Ideonella</taxon>
    </lineage>
</organism>
<evidence type="ECO:0000256" key="1">
    <source>
        <dbReference type="ARBA" id="ARBA00001933"/>
    </source>
</evidence>
<name>A0ABN1JQ69_9BURK</name>